<sequence>MNMLQPRILSAFACILLIAGCAASLSEQGNEGASTNQPASASSLPVQSANDDSVSTEITSSDRPDETPTARAYHQAGIASWYGRTFHGRRTASGERFDMYAMTAAHRTLPLGSWIRVTLPGGSPSVLVRINDRGPVSRNRIIDLSYGAAAALGIVRRGSAQVELSTDSVFHTPS</sequence>
<name>A0A656QEX2_9BURK</name>
<feature type="region of interest" description="Disordered" evidence="5">
    <location>
        <begin position="28"/>
        <end position="69"/>
    </location>
</feature>
<dbReference type="InterPro" id="IPR034718">
    <property type="entry name" value="RlpA"/>
</dbReference>
<dbReference type="Proteomes" id="UP000027451">
    <property type="component" value="Unassembled WGS sequence"/>
</dbReference>
<keyword evidence="3 8" id="KW-0449">Lipoprotein</keyword>
<keyword evidence="2 3" id="KW-0961">Cell wall biogenesis/degradation</keyword>
<feature type="signal peptide" evidence="6">
    <location>
        <begin position="1"/>
        <end position="24"/>
    </location>
</feature>
<keyword evidence="3" id="KW-0472">Membrane</keyword>
<gene>
    <name evidence="3" type="primary">rlpA</name>
    <name evidence="8" type="ORF">BG60_08470</name>
</gene>
<dbReference type="GO" id="GO:0005886">
    <property type="term" value="C:plasma membrane"/>
    <property type="evidence" value="ECO:0007669"/>
    <property type="project" value="UniProtKB-SubCell"/>
</dbReference>
<dbReference type="InterPro" id="IPR009009">
    <property type="entry name" value="RlpA-like_DPBB"/>
</dbReference>
<comment type="caution">
    <text evidence="8">The sequence shown here is derived from an EMBL/GenBank/DDBJ whole genome shotgun (WGS) entry which is preliminary data.</text>
</comment>
<keyword evidence="3" id="KW-1003">Cell membrane</keyword>
<dbReference type="EMBL" id="JFHD01000015">
    <property type="protein sequence ID" value="KDR28982.1"/>
    <property type="molecule type" value="Genomic_DNA"/>
</dbReference>
<evidence type="ECO:0000313" key="8">
    <source>
        <dbReference type="EMBL" id="KDR28982.1"/>
    </source>
</evidence>
<reference evidence="8 9" key="1">
    <citation type="submission" date="2014-03" db="EMBL/GenBank/DDBJ databases">
        <title>Draft Genome Sequences of Four Burkholderia Strains.</title>
        <authorList>
            <person name="Liu X.Y."/>
            <person name="Li C.X."/>
            <person name="Xu J.H."/>
        </authorList>
    </citation>
    <scope>NUCLEOTIDE SEQUENCE [LARGE SCALE GENOMIC DNA]</scope>
    <source>
        <strain evidence="8 9">OP-1</strain>
    </source>
</reference>
<evidence type="ECO:0000256" key="2">
    <source>
        <dbReference type="ARBA" id="ARBA00023316"/>
    </source>
</evidence>
<protein>
    <recommendedName>
        <fullName evidence="3">Endolytic peptidoglycan transglycosylase RlpA</fullName>
        <ecNumber evidence="3">4.2.2.-</ecNumber>
    </recommendedName>
</protein>
<dbReference type="RefSeq" id="WP_144403723.1">
    <property type="nucleotide sequence ID" value="NZ_CP084285.1"/>
</dbReference>
<evidence type="ECO:0000313" key="9">
    <source>
        <dbReference type="Proteomes" id="UP000027451"/>
    </source>
</evidence>
<dbReference type="PROSITE" id="PS51257">
    <property type="entry name" value="PROKAR_LIPOPROTEIN"/>
    <property type="match status" value="1"/>
</dbReference>
<evidence type="ECO:0000256" key="4">
    <source>
        <dbReference type="RuleBase" id="RU003495"/>
    </source>
</evidence>
<dbReference type="AlphaFoldDB" id="A0A656QEX2"/>
<comment type="function">
    <text evidence="3">Lytic transglycosylase with a strong preference for naked glycan strands that lack stem peptides.</text>
</comment>
<dbReference type="SUPFAM" id="SSF50685">
    <property type="entry name" value="Barwin-like endoglucanases"/>
    <property type="match status" value="1"/>
</dbReference>
<comment type="subcellular location">
    <subcellularLocation>
        <location evidence="3">Cell membrane</location>
        <topology evidence="3">Lipid-anchor</topology>
    </subcellularLocation>
</comment>
<dbReference type="HAMAP" id="MF_02071">
    <property type="entry name" value="RlpA"/>
    <property type="match status" value="1"/>
</dbReference>
<evidence type="ECO:0000256" key="3">
    <source>
        <dbReference type="HAMAP-Rule" id="MF_02071"/>
    </source>
</evidence>
<organism evidence="8 9">
    <name type="scientific">Caballeronia zhejiangensis</name>
    <dbReference type="NCBI Taxonomy" id="871203"/>
    <lineage>
        <taxon>Bacteria</taxon>
        <taxon>Pseudomonadati</taxon>
        <taxon>Pseudomonadota</taxon>
        <taxon>Betaproteobacteria</taxon>
        <taxon>Burkholderiales</taxon>
        <taxon>Burkholderiaceae</taxon>
        <taxon>Caballeronia</taxon>
    </lineage>
</organism>
<dbReference type="GO" id="GO:0071555">
    <property type="term" value="P:cell wall organization"/>
    <property type="evidence" value="ECO:0007669"/>
    <property type="project" value="UniProtKB-KW"/>
</dbReference>
<accession>A0A656QEX2</accession>
<feature type="compositionally biased region" description="Polar residues" evidence="5">
    <location>
        <begin position="28"/>
        <end position="59"/>
    </location>
</feature>
<keyword evidence="6" id="KW-0732">Signal</keyword>
<feature type="chain" id="PRO_5029080599" description="Endolytic peptidoglycan transglycosylase RlpA" evidence="6">
    <location>
        <begin position="25"/>
        <end position="174"/>
    </location>
</feature>
<dbReference type="GO" id="GO:0008932">
    <property type="term" value="F:lytic endotransglycosylase activity"/>
    <property type="evidence" value="ECO:0007669"/>
    <property type="project" value="UniProtKB-UniRule"/>
</dbReference>
<dbReference type="PANTHER" id="PTHR34183:SF1">
    <property type="entry name" value="ENDOLYTIC PEPTIDOGLYCAN TRANSGLYCOSYLASE RLPA"/>
    <property type="match status" value="1"/>
</dbReference>
<dbReference type="NCBIfam" id="TIGR00413">
    <property type="entry name" value="rlpA"/>
    <property type="match status" value="1"/>
</dbReference>
<keyword evidence="1 3" id="KW-0456">Lyase</keyword>
<proteinExistence type="inferred from homology"/>
<dbReference type="InterPro" id="IPR012997">
    <property type="entry name" value="RplA"/>
</dbReference>
<dbReference type="InterPro" id="IPR036908">
    <property type="entry name" value="RlpA-like_sf"/>
</dbReference>
<keyword evidence="9" id="KW-1185">Reference proteome</keyword>
<feature type="domain" description="RlpA-like protein double-psi beta-barrel" evidence="7">
    <location>
        <begin position="75"/>
        <end position="163"/>
    </location>
</feature>
<dbReference type="Pfam" id="PF03330">
    <property type="entry name" value="DPBB_1"/>
    <property type="match status" value="1"/>
</dbReference>
<dbReference type="OrthoDB" id="9779128at2"/>
<dbReference type="CDD" id="cd22268">
    <property type="entry name" value="DPBB_RlpA-like"/>
    <property type="match status" value="1"/>
</dbReference>
<dbReference type="EC" id="4.2.2.-" evidence="3"/>
<comment type="similarity">
    <text evidence="3 4">Belongs to the RlpA family.</text>
</comment>
<dbReference type="PANTHER" id="PTHR34183">
    <property type="entry name" value="ENDOLYTIC PEPTIDOGLYCAN TRANSGLYCOSYLASE RLPA"/>
    <property type="match status" value="1"/>
</dbReference>
<evidence type="ECO:0000256" key="6">
    <source>
        <dbReference type="SAM" id="SignalP"/>
    </source>
</evidence>
<dbReference type="GO" id="GO:0000270">
    <property type="term" value="P:peptidoglycan metabolic process"/>
    <property type="evidence" value="ECO:0007669"/>
    <property type="project" value="UniProtKB-UniRule"/>
</dbReference>
<evidence type="ECO:0000256" key="1">
    <source>
        <dbReference type="ARBA" id="ARBA00023239"/>
    </source>
</evidence>
<dbReference type="Gene3D" id="2.40.40.10">
    <property type="entry name" value="RlpA-like domain"/>
    <property type="match status" value="1"/>
</dbReference>
<keyword evidence="3" id="KW-0564">Palmitate</keyword>
<evidence type="ECO:0000256" key="5">
    <source>
        <dbReference type="SAM" id="MobiDB-lite"/>
    </source>
</evidence>
<evidence type="ECO:0000259" key="7">
    <source>
        <dbReference type="Pfam" id="PF03330"/>
    </source>
</evidence>